<dbReference type="InterPro" id="IPR003442">
    <property type="entry name" value="T6A_TsaE"/>
</dbReference>
<dbReference type="InterPro" id="IPR027417">
    <property type="entry name" value="P-loop_NTPase"/>
</dbReference>
<dbReference type="PANTHER" id="PTHR33540">
    <property type="entry name" value="TRNA THREONYLCARBAMOYLADENOSINE BIOSYNTHESIS PROTEIN TSAE"/>
    <property type="match status" value="1"/>
</dbReference>
<organism evidence="11">
    <name type="scientific">mine drainage metagenome</name>
    <dbReference type="NCBI Taxonomy" id="410659"/>
    <lineage>
        <taxon>unclassified sequences</taxon>
        <taxon>metagenomes</taxon>
        <taxon>ecological metagenomes</taxon>
    </lineage>
</organism>
<dbReference type="SUPFAM" id="SSF52540">
    <property type="entry name" value="P-loop containing nucleoside triphosphate hydrolases"/>
    <property type="match status" value="1"/>
</dbReference>
<keyword evidence="5" id="KW-0819">tRNA processing</keyword>
<accession>E6PSE8</accession>
<evidence type="ECO:0000256" key="1">
    <source>
        <dbReference type="ARBA" id="ARBA00004496"/>
    </source>
</evidence>
<evidence type="ECO:0000256" key="8">
    <source>
        <dbReference type="ARBA" id="ARBA00022840"/>
    </source>
</evidence>
<evidence type="ECO:0000256" key="10">
    <source>
        <dbReference type="ARBA" id="ARBA00032441"/>
    </source>
</evidence>
<name>E6PSE8_9ZZZZ</name>
<evidence type="ECO:0000256" key="5">
    <source>
        <dbReference type="ARBA" id="ARBA00022694"/>
    </source>
</evidence>
<reference evidence="11" key="1">
    <citation type="submission" date="2009-10" db="EMBL/GenBank/DDBJ databases">
        <title>Diversity of trophic interactions inside an arsenic-rich microbial ecosystem.</title>
        <authorList>
            <person name="Bertin P.N."/>
            <person name="Heinrich-Salmeron A."/>
            <person name="Pelletier E."/>
            <person name="Goulhen-Chollet F."/>
            <person name="Arsene-Ploetze F."/>
            <person name="Gallien S."/>
            <person name="Calteau A."/>
            <person name="Vallenet D."/>
            <person name="Casiot C."/>
            <person name="Chane-Woon-Ming B."/>
            <person name="Giloteaux L."/>
            <person name="Barakat M."/>
            <person name="Bonnefoy V."/>
            <person name="Bruneel O."/>
            <person name="Chandler M."/>
            <person name="Cleiss J."/>
            <person name="Duran R."/>
            <person name="Elbaz-Poulichet F."/>
            <person name="Fonknechten N."/>
            <person name="Lauga B."/>
            <person name="Mornico D."/>
            <person name="Ortet P."/>
            <person name="Schaeffer C."/>
            <person name="Siguier P."/>
            <person name="Alexander Thil Smith A."/>
            <person name="Van Dorsselaer A."/>
            <person name="Weissenbach J."/>
            <person name="Medigue C."/>
            <person name="Le Paslier D."/>
        </authorList>
    </citation>
    <scope>NUCLEOTIDE SEQUENCE</scope>
</reference>
<dbReference type="GO" id="GO:0046872">
    <property type="term" value="F:metal ion binding"/>
    <property type="evidence" value="ECO:0007669"/>
    <property type="project" value="UniProtKB-KW"/>
</dbReference>
<evidence type="ECO:0000256" key="6">
    <source>
        <dbReference type="ARBA" id="ARBA00022723"/>
    </source>
</evidence>
<comment type="similarity">
    <text evidence="2">Belongs to the TsaE family.</text>
</comment>
<dbReference type="AlphaFoldDB" id="E6PSE8"/>
<sequence>MPMSLRLHCADEAATVALGAALARALLQHDLPGALITLRGDLGAGKTTLVRAILRGLKVTGRIKSPSYALVEPYAIDRKSLELKGTLQTYAYHIDLYRFSSPDEWDDAGLREMLDGQSLCLVEWPEHAPALLPQADVDLAFKPAAEGRAIVLQSGSALGAALLQQLASAQAGA</sequence>
<evidence type="ECO:0000313" key="11">
    <source>
        <dbReference type="EMBL" id="CBH97855.1"/>
    </source>
</evidence>
<evidence type="ECO:0000256" key="4">
    <source>
        <dbReference type="ARBA" id="ARBA00022490"/>
    </source>
</evidence>
<dbReference type="GO" id="GO:0005524">
    <property type="term" value="F:ATP binding"/>
    <property type="evidence" value="ECO:0007669"/>
    <property type="project" value="UniProtKB-KW"/>
</dbReference>
<comment type="caution">
    <text evidence="11">The sequence shown here is derived from an EMBL/GenBank/DDBJ whole genome shotgun (WGS) entry which is preliminary data.</text>
</comment>
<evidence type="ECO:0000256" key="2">
    <source>
        <dbReference type="ARBA" id="ARBA00007599"/>
    </source>
</evidence>
<keyword evidence="4" id="KW-0963">Cytoplasm</keyword>
<proteinExistence type="inferred from homology"/>
<keyword evidence="9" id="KW-0460">Magnesium</keyword>
<dbReference type="NCBIfam" id="TIGR00150">
    <property type="entry name" value="T6A_YjeE"/>
    <property type="match status" value="1"/>
</dbReference>
<dbReference type="EMBL" id="CABM01000048">
    <property type="protein sequence ID" value="CBH97855.1"/>
    <property type="molecule type" value="Genomic_DNA"/>
</dbReference>
<keyword evidence="8" id="KW-0067">ATP-binding</keyword>
<dbReference type="Pfam" id="PF02367">
    <property type="entry name" value="TsaE"/>
    <property type="match status" value="1"/>
</dbReference>
<comment type="subcellular location">
    <subcellularLocation>
        <location evidence="1">Cytoplasm</location>
    </subcellularLocation>
</comment>
<evidence type="ECO:0000256" key="3">
    <source>
        <dbReference type="ARBA" id="ARBA00019010"/>
    </source>
</evidence>
<dbReference type="GO" id="GO:0005737">
    <property type="term" value="C:cytoplasm"/>
    <property type="evidence" value="ECO:0007669"/>
    <property type="project" value="UniProtKB-SubCell"/>
</dbReference>
<dbReference type="GO" id="GO:0002949">
    <property type="term" value="P:tRNA threonylcarbamoyladenosine modification"/>
    <property type="evidence" value="ECO:0007669"/>
    <property type="project" value="InterPro"/>
</dbReference>
<dbReference type="Gene3D" id="3.40.50.300">
    <property type="entry name" value="P-loop containing nucleotide triphosphate hydrolases"/>
    <property type="match status" value="1"/>
</dbReference>
<evidence type="ECO:0000256" key="9">
    <source>
        <dbReference type="ARBA" id="ARBA00022842"/>
    </source>
</evidence>
<keyword evidence="7" id="KW-0547">Nucleotide-binding</keyword>
<protein>
    <recommendedName>
        <fullName evidence="3">tRNA threonylcarbamoyladenosine biosynthesis protein TsaE</fullName>
    </recommendedName>
    <alternativeName>
        <fullName evidence="10">t(6)A37 threonylcarbamoyladenosine biosynthesis protein TsaE</fullName>
    </alternativeName>
</protein>
<keyword evidence="6" id="KW-0479">Metal-binding</keyword>
<gene>
    <name evidence="11" type="ORF">CARN2_3331</name>
</gene>
<dbReference type="PANTHER" id="PTHR33540:SF2">
    <property type="entry name" value="TRNA THREONYLCARBAMOYLADENOSINE BIOSYNTHESIS PROTEIN TSAE"/>
    <property type="match status" value="1"/>
</dbReference>
<evidence type="ECO:0000256" key="7">
    <source>
        <dbReference type="ARBA" id="ARBA00022741"/>
    </source>
</evidence>